<dbReference type="Proteomes" id="UP000826661">
    <property type="component" value="Chromosome I"/>
</dbReference>
<dbReference type="AlphaFoldDB" id="A0A8G0L042"/>
<sequence>MSVVVCCNSALNISFVLSHVPNPTSTLQNLIDTRAAFTPLKKQSTLMLEVINDSDKGKITKTIIMHNNIARRITPTLSSPRKRTGQEKRKSSKQKMETGKPNATSNQLLANNRIQTS</sequence>
<accession>A0A8G0L042</accession>
<proteinExistence type="predicted"/>
<dbReference type="EMBL" id="CP075864">
    <property type="protein sequence ID" value="QYS93307.1"/>
    <property type="molecule type" value="Genomic_DNA"/>
</dbReference>
<organism evidence="2 3">
    <name type="scientific">Trichoderma simmonsii</name>
    <dbReference type="NCBI Taxonomy" id="1491479"/>
    <lineage>
        <taxon>Eukaryota</taxon>
        <taxon>Fungi</taxon>
        <taxon>Dikarya</taxon>
        <taxon>Ascomycota</taxon>
        <taxon>Pezizomycotina</taxon>
        <taxon>Sordariomycetes</taxon>
        <taxon>Hypocreomycetidae</taxon>
        <taxon>Hypocreales</taxon>
        <taxon>Hypocreaceae</taxon>
        <taxon>Trichoderma</taxon>
    </lineage>
</organism>
<feature type="region of interest" description="Disordered" evidence="1">
    <location>
        <begin position="70"/>
        <end position="117"/>
    </location>
</feature>
<feature type="compositionally biased region" description="Polar residues" evidence="1">
    <location>
        <begin position="101"/>
        <end position="117"/>
    </location>
</feature>
<evidence type="ECO:0000313" key="3">
    <source>
        <dbReference type="Proteomes" id="UP000826661"/>
    </source>
</evidence>
<feature type="compositionally biased region" description="Basic and acidic residues" evidence="1">
    <location>
        <begin position="84"/>
        <end position="98"/>
    </location>
</feature>
<evidence type="ECO:0000313" key="2">
    <source>
        <dbReference type="EMBL" id="QYS93307.1"/>
    </source>
</evidence>
<gene>
    <name evidence="2" type="ORF">H0G86_000686</name>
</gene>
<protein>
    <submittedName>
        <fullName evidence="2">Uncharacterized protein</fullName>
    </submittedName>
</protein>
<keyword evidence="3" id="KW-1185">Reference proteome</keyword>
<reference evidence="2 3" key="1">
    <citation type="journal article" date="2021" name="BMC Genomics">
        <title>Telomere-to-telomere genome assembly of asparaginase-producing Trichoderma simmonsii.</title>
        <authorList>
            <person name="Chung D."/>
            <person name="Kwon Y.M."/>
            <person name="Yang Y."/>
        </authorList>
    </citation>
    <scope>NUCLEOTIDE SEQUENCE [LARGE SCALE GENOMIC DNA]</scope>
    <source>
        <strain evidence="2 3">GH-Sj1</strain>
    </source>
</reference>
<name>A0A8G0L042_9HYPO</name>
<evidence type="ECO:0000256" key="1">
    <source>
        <dbReference type="SAM" id="MobiDB-lite"/>
    </source>
</evidence>